<reference evidence="2 3" key="1">
    <citation type="submission" date="2016-11" db="EMBL/GenBank/DDBJ databases">
        <title>The macronuclear genome of Stentor coeruleus: a giant cell with tiny introns.</title>
        <authorList>
            <person name="Slabodnick M."/>
            <person name="Ruby J.G."/>
            <person name="Reiff S.B."/>
            <person name="Swart E.C."/>
            <person name="Gosai S."/>
            <person name="Prabakaran S."/>
            <person name="Witkowska E."/>
            <person name="Larue G.E."/>
            <person name="Fisher S."/>
            <person name="Freeman R.M."/>
            <person name="Gunawardena J."/>
            <person name="Chu W."/>
            <person name="Stover N.A."/>
            <person name="Gregory B.D."/>
            <person name="Nowacki M."/>
            <person name="Derisi J."/>
            <person name="Roy S.W."/>
            <person name="Marshall W.F."/>
            <person name="Sood P."/>
        </authorList>
    </citation>
    <scope>NUCLEOTIDE SEQUENCE [LARGE SCALE GENOMIC DNA]</scope>
    <source>
        <strain evidence="2">WM001</strain>
    </source>
</reference>
<dbReference type="EMBL" id="MPUH01000004">
    <property type="protein sequence ID" value="OMJ96024.1"/>
    <property type="molecule type" value="Genomic_DNA"/>
</dbReference>
<evidence type="ECO:0000313" key="3">
    <source>
        <dbReference type="Proteomes" id="UP000187209"/>
    </source>
</evidence>
<feature type="region of interest" description="Disordered" evidence="1">
    <location>
        <begin position="87"/>
        <end position="111"/>
    </location>
</feature>
<evidence type="ECO:0000313" key="2">
    <source>
        <dbReference type="EMBL" id="OMJ96024.1"/>
    </source>
</evidence>
<keyword evidence="3" id="KW-1185">Reference proteome</keyword>
<proteinExistence type="predicted"/>
<dbReference type="Proteomes" id="UP000187209">
    <property type="component" value="Unassembled WGS sequence"/>
</dbReference>
<sequence length="324" mass="37809">MLVNNKFRPPLEIVEACPIKKNHDYYKTTGNLWDSKYLTSPKISKYYHDIQQTFLTGQNNPYSLSLKNPPEQLFSNDKTFNSKQHLGHLKQNSTKIQNSLSKSNGKNDDSISSLKKTFYNKPITPNNAWERLNSLPASKLRHVIPQKIIEKDLQGIKSIMAKSQELDKLRDWHEKQKERKMLKVKLANINRHNDLKDLEIRCGINKVREKNCEEGTFGYIRIHKTRKRTEELSKPRTALKNNSFMHEDFRGLLHADFEEAISKVKSVVIKKKTTTIPKNSKNPSVDKESLFDLDEFEDKIIRPQNSNFTSIEVMNFDIAKDFFK</sequence>
<protein>
    <submittedName>
        <fullName evidence="2">Uncharacterized protein</fullName>
    </submittedName>
</protein>
<name>A0A1R2D439_9CILI</name>
<comment type="caution">
    <text evidence="2">The sequence shown here is derived from an EMBL/GenBank/DDBJ whole genome shotgun (WGS) entry which is preliminary data.</text>
</comment>
<dbReference type="AlphaFoldDB" id="A0A1R2D439"/>
<dbReference type="OrthoDB" id="324009at2759"/>
<organism evidence="2 3">
    <name type="scientific">Stentor coeruleus</name>
    <dbReference type="NCBI Taxonomy" id="5963"/>
    <lineage>
        <taxon>Eukaryota</taxon>
        <taxon>Sar</taxon>
        <taxon>Alveolata</taxon>
        <taxon>Ciliophora</taxon>
        <taxon>Postciliodesmatophora</taxon>
        <taxon>Heterotrichea</taxon>
        <taxon>Heterotrichida</taxon>
        <taxon>Stentoridae</taxon>
        <taxon>Stentor</taxon>
    </lineage>
</organism>
<accession>A0A1R2D439</accession>
<gene>
    <name evidence="2" type="ORF">SteCoe_400</name>
</gene>
<evidence type="ECO:0000256" key="1">
    <source>
        <dbReference type="SAM" id="MobiDB-lite"/>
    </source>
</evidence>